<dbReference type="InterPro" id="IPR050330">
    <property type="entry name" value="Bact_OuterMem_StrucFunc"/>
</dbReference>
<evidence type="ECO:0000256" key="2">
    <source>
        <dbReference type="ARBA" id="ARBA00023136"/>
    </source>
</evidence>
<evidence type="ECO:0000256" key="5">
    <source>
        <dbReference type="SAM" id="SignalP"/>
    </source>
</evidence>
<evidence type="ECO:0000259" key="6">
    <source>
        <dbReference type="PROSITE" id="PS51123"/>
    </source>
</evidence>
<protein>
    <submittedName>
        <fullName evidence="7">OmpA family protein</fullName>
    </submittedName>
</protein>
<dbReference type="PANTHER" id="PTHR30329">
    <property type="entry name" value="STATOR ELEMENT OF FLAGELLAR MOTOR COMPLEX"/>
    <property type="match status" value="1"/>
</dbReference>
<feature type="signal peptide" evidence="5">
    <location>
        <begin position="1"/>
        <end position="22"/>
    </location>
</feature>
<keyword evidence="3" id="KW-0998">Cell outer membrane</keyword>
<sequence>MKNLIKLLGMLVVFASTFSTMAQEEPLDRNYFQLSPRVGYDFPTYNNNTPHIDYKGGMDLGLSLDYYWNWFGVGADVDYIKNKPKSTYPTADLYEADWMTPIDSFDLTEDKITRFFYGIGPNFQFRNKMGTFTAELNTRFGLASIKGGRTYLEGSSATPNTYPLNFHAGYDDSQVLTAKGQLRFTYLLNKNWGINAGAYYMRHFNVEELSESGVSAMYQPFTSYSENVDRPMILLDGEPTFREEPCDCDISSVGLFAGITYKFTKSKKENTCPVCEEDHFPHCCATCGCGVTVTAKDKFTGEILPDTDVVLTDLNGNIVQSGTTNSYGVVVFNEVVEGDYIIKGKLYNVSLEEESITKDEFKNCQKESSGIQKVILYGDKNFILKGNVVECNSDEGIQSVDILLKDNINPGEKHTLSDVDGNFMFHLKQASNYTLNGKKQGYYSNDVEILTSSYNRDNTLFIDFEMCVDPCGKAIKLDNINFNLDKADILPEAIADLQRIVKLMQDNPNIQVEMSSHTDSQGSDEYNRKLSQRRADATVDYIVNQGISKSRLIARGAGESELKNTKCGNNVPCSDDEHRINRRTEFKVVCF</sequence>
<evidence type="ECO:0000313" key="8">
    <source>
        <dbReference type="Proteomes" id="UP000681315"/>
    </source>
</evidence>
<dbReference type="SUPFAM" id="SSF103088">
    <property type="entry name" value="OmpA-like"/>
    <property type="match status" value="1"/>
</dbReference>
<comment type="subcellular location">
    <subcellularLocation>
        <location evidence="1">Cell outer membrane</location>
    </subcellularLocation>
</comment>
<proteinExistence type="predicted"/>
<dbReference type="RefSeq" id="WP_208235117.1">
    <property type="nucleotide sequence ID" value="NZ_JAGEVG010000026.1"/>
</dbReference>
<dbReference type="PRINTS" id="PR01021">
    <property type="entry name" value="OMPADOMAIN"/>
</dbReference>
<dbReference type="InterPro" id="IPR036737">
    <property type="entry name" value="OmpA-like_sf"/>
</dbReference>
<evidence type="ECO:0000256" key="1">
    <source>
        <dbReference type="ARBA" id="ARBA00004442"/>
    </source>
</evidence>
<dbReference type="InterPro" id="IPR006665">
    <property type="entry name" value="OmpA-like"/>
</dbReference>
<dbReference type="CDD" id="cd07185">
    <property type="entry name" value="OmpA_C-like"/>
    <property type="match status" value="1"/>
</dbReference>
<feature type="domain" description="OmpA-like" evidence="6">
    <location>
        <begin position="471"/>
        <end position="591"/>
    </location>
</feature>
<evidence type="ECO:0000313" key="7">
    <source>
        <dbReference type="EMBL" id="MBO3100011.1"/>
    </source>
</evidence>
<keyword evidence="5" id="KW-0732">Signal</keyword>
<feature type="chain" id="PRO_5047487057" evidence="5">
    <location>
        <begin position="23"/>
        <end position="591"/>
    </location>
</feature>
<comment type="caution">
    <text evidence="7">The sequence shown here is derived from an EMBL/GenBank/DDBJ whole genome shotgun (WGS) entry which is preliminary data.</text>
</comment>
<dbReference type="SUPFAM" id="SSF49478">
    <property type="entry name" value="Cna protein B-type domain"/>
    <property type="match status" value="1"/>
</dbReference>
<gene>
    <name evidence="7" type="ORF">J4051_17195</name>
</gene>
<dbReference type="PROSITE" id="PS51123">
    <property type="entry name" value="OMPA_2"/>
    <property type="match status" value="1"/>
</dbReference>
<dbReference type="Gene3D" id="3.30.1330.60">
    <property type="entry name" value="OmpA-like domain"/>
    <property type="match status" value="1"/>
</dbReference>
<evidence type="ECO:0000256" key="3">
    <source>
        <dbReference type="ARBA" id="ARBA00023237"/>
    </source>
</evidence>
<evidence type="ECO:0000256" key="4">
    <source>
        <dbReference type="PROSITE-ProRule" id="PRU00473"/>
    </source>
</evidence>
<dbReference type="PANTHER" id="PTHR30329:SF21">
    <property type="entry name" value="LIPOPROTEIN YIAD-RELATED"/>
    <property type="match status" value="1"/>
</dbReference>
<keyword evidence="2 4" id="KW-0472">Membrane</keyword>
<reference evidence="7 8" key="1">
    <citation type="submission" date="2021-03" db="EMBL/GenBank/DDBJ databases">
        <title>Gelidibacter sp. nov., isolated from costal sediment.</title>
        <authorList>
            <person name="Lun K.-Y."/>
        </authorList>
    </citation>
    <scope>NUCLEOTIDE SEQUENCE [LARGE SCALE GENOMIC DNA]</scope>
    <source>
        <strain evidence="7 8">DF109</strain>
    </source>
</reference>
<accession>A0ABS3SXJ5</accession>
<organism evidence="7 8">
    <name type="scientific">Gelidibacter pelagius</name>
    <dbReference type="NCBI Taxonomy" id="2819985"/>
    <lineage>
        <taxon>Bacteria</taxon>
        <taxon>Pseudomonadati</taxon>
        <taxon>Bacteroidota</taxon>
        <taxon>Flavobacteriia</taxon>
        <taxon>Flavobacteriales</taxon>
        <taxon>Flavobacteriaceae</taxon>
        <taxon>Gelidibacter</taxon>
    </lineage>
</organism>
<dbReference type="Proteomes" id="UP000681315">
    <property type="component" value="Unassembled WGS sequence"/>
</dbReference>
<dbReference type="EMBL" id="JAGEVG010000026">
    <property type="protein sequence ID" value="MBO3100011.1"/>
    <property type="molecule type" value="Genomic_DNA"/>
</dbReference>
<dbReference type="Pfam" id="PF00691">
    <property type="entry name" value="OmpA"/>
    <property type="match status" value="1"/>
</dbReference>
<keyword evidence="8" id="KW-1185">Reference proteome</keyword>
<name>A0ABS3SXJ5_9FLAO</name>
<dbReference type="InterPro" id="IPR006664">
    <property type="entry name" value="OMP_bac"/>
</dbReference>